<dbReference type="STRING" id="28122.SAMN02745108_02641"/>
<organism evidence="1 2">
    <name type="scientific">Fibrobacter intestinalis</name>
    <dbReference type="NCBI Taxonomy" id="28122"/>
    <lineage>
        <taxon>Bacteria</taxon>
        <taxon>Pseudomonadati</taxon>
        <taxon>Fibrobacterota</taxon>
        <taxon>Fibrobacteria</taxon>
        <taxon>Fibrobacterales</taxon>
        <taxon>Fibrobacteraceae</taxon>
        <taxon>Fibrobacter</taxon>
    </lineage>
</organism>
<dbReference type="EMBL" id="FUWU01000068">
    <property type="protein sequence ID" value="SKA13394.1"/>
    <property type="molecule type" value="Genomic_DNA"/>
</dbReference>
<evidence type="ECO:0000313" key="1">
    <source>
        <dbReference type="EMBL" id="SKA13394.1"/>
    </source>
</evidence>
<reference evidence="1 2" key="1">
    <citation type="submission" date="2017-02" db="EMBL/GenBank/DDBJ databases">
        <authorList>
            <person name="Peterson S.W."/>
        </authorList>
    </citation>
    <scope>NUCLEOTIDE SEQUENCE [LARGE SCALE GENOMIC DNA]</scope>
    <source>
        <strain evidence="1 2">ATCC 43854</strain>
    </source>
</reference>
<dbReference type="RefSeq" id="WP_078777316.1">
    <property type="nucleotide sequence ID" value="NZ_FUWU01000068.1"/>
</dbReference>
<dbReference type="AlphaFoldDB" id="A0A1T4RBI5"/>
<gene>
    <name evidence="1" type="ORF">SAMN02745108_02641</name>
</gene>
<accession>A0A1T4RBI5</accession>
<name>A0A1T4RBI5_9BACT</name>
<dbReference type="Proteomes" id="UP000190449">
    <property type="component" value="Unassembled WGS sequence"/>
</dbReference>
<proteinExistence type="predicted"/>
<protein>
    <submittedName>
        <fullName evidence="1">Uncharacterized protein</fullName>
    </submittedName>
</protein>
<evidence type="ECO:0000313" key="2">
    <source>
        <dbReference type="Proteomes" id="UP000190449"/>
    </source>
</evidence>
<sequence length="238" mass="28855">MNTNAIKLGYSVKWNVLEKFYKTIENGSEKLEKLKVGYEKYDELSEARVNYDFLWERWIKINHEFEWTDQKVEKMIRLDKRIRELEYEMYLRFLETKKGLDSLIAQGSGYLREYQVEAKIEYDPWLGREDECSEIEPEKTEAEKEEDWISGLLHCYADWENIRNYTFGDGDEPKDPHGSDRFIFEAWGTWLNYDYFVENGMTIFLCYLIEETQWSLFSFEDVLKLDPKCFYVSYKILY</sequence>